<organism evidence="2 3">
    <name type="scientific">Paraphaeosphaeria minitans</name>
    <dbReference type="NCBI Taxonomy" id="565426"/>
    <lineage>
        <taxon>Eukaryota</taxon>
        <taxon>Fungi</taxon>
        <taxon>Dikarya</taxon>
        <taxon>Ascomycota</taxon>
        <taxon>Pezizomycotina</taxon>
        <taxon>Dothideomycetes</taxon>
        <taxon>Pleosporomycetidae</taxon>
        <taxon>Pleosporales</taxon>
        <taxon>Massarineae</taxon>
        <taxon>Didymosphaeriaceae</taxon>
        <taxon>Paraphaeosphaeria</taxon>
    </lineage>
</organism>
<accession>A0A9P6G6C4</accession>
<keyword evidence="1" id="KW-0812">Transmembrane</keyword>
<sequence>MILVILRLIHNIVINMLALLLIISIFVHELTSSSSMTGCSTCTSLHEASSRLLRAGSAVLPWMTRICTQILRLSPRFLCYVNGGMVEAGKYVVDVVMGNDSGELKDLWKAAGRDVAGFCKADSTI</sequence>
<keyword evidence="1" id="KW-0472">Membrane</keyword>
<keyword evidence="1" id="KW-1133">Transmembrane helix</keyword>
<dbReference type="Proteomes" id="UP000756921">
    <property type="component" value="Unassembled WGS sequence"/>
</dbReference>
<evidence type="ECO:0000313" key="2">
    <source>
        <dbReference type="EMBL" id="KAF9729528.1"/>
    </source>
</evidence>
<name>A0A9P6G6C4_9PLEO</name>
<proteinExistence type="predicted"/>
<dbReference type="EMBL" id="WJXW01000016">
    <property type="protein sequence ID" value="KAF9729528.1"/>
    <property type="molecule type" value="Genomic_DNA"/>
</dbReference>
<evidence type="ECO:0000313" key="3">
    <source>
        <dbReference type="Proteomes" id="UP000756921"/>
    </source>
</evidence>
<reference evidence="2" key="1">
    <citation type="journal article" date="2020" name="Mol. Plant Microbe Interact.">
        <title>Genome Sequence of the Biocontrol Agent Coniothyrium minitans strain Conio (IMI 134523).</title>
        <authorList>
            <person name="Patel D."/>
            <person name="Shittu T.A."/>
            <person name="Baroncelli R."/>
            <person name="Muthumeenakshi S."/>
            <person name="Osborne T.H."/>
            <person name="Janganan T.K."/>
            <person name="Sreenivasaprasad S."/>
        </authorList>
    </citation>
    <scope>NUCLEOTIDE SEQUENCE</scope>
    <source>
        <strain evidence="2">Conio</strain>
    </source>
</reference>
<keyword evidence="3" id="KW-1185">Reference proteome</keyword>
<feature type="transmembrane region" description="Helical" evidence="1">
    <location>
        <begin position="12"/>
        <end position="31"/>
    </location>
</feature>
<protein>
    <submittedName>
        <fullName evidence="2">Uncharacterized protein</fullName>
    </submittedName>
</protein>
<dbReference type="AlphaFoldDB" id="A0A9P6G6C4"/>
<gene>
    <name evidence="2" type="ORF">PMIN01_12392</name>
</gene>
<comment type="caution">
    <text evidence="2">The sequence shown here is derived from an EMBL/GenBank/DDBJ whole genome shotgun (WGS) entry which is preliminary data.</text>
</comment>
<dbReference type="OrthoDB" id="3768108at2759"/>
<evidence type="ECO:0000256" key="1">
    <source>
        <dbReference type="SAM" id="Phobius"/>
    </source>
</evidence>